<evidence type="ECO:0000313" key="3">
    <source>
        <dbReference type="Proteomes" id="UP000594759"/>
    </source>
</evidence>
<dbReference type="RefSeq" id="WP_196098395.1">
    <property type="nucleotide sequence ID" value="NZ_CP064939.1"/>
</dbReference>
<organism evidence="2 3">
    <name type="scientific">Pedobacter endophyticus</name>
    <dbReference type="NCBI Taxonomy" id="2789740"/>
    <lineage>
        <taxon>Bacteria</taxon>
        <taxon>Pseudomonadati</taxon>
        <taxon>Bacteroidota</taxon>
        <taxon>Sphingobacteriia</taxon>
        <taxon>Sphingobacteriales</taxon>
        <taxon>Sphingobacteriaceae</taxon>
        <taxon>Pedobacter</taxon>
    </lineage>
</organism>
<accession>A0A7U3Q5E1</accession>
<evidence type="ECO:0008006" key="4">
    <source>
        <dbReference type="Google" id="ProtNLM"/>
    </source>
</evidence>
<feature type="signal peptide" evidence="1">
    <location>
        <begin position="1"/>
        <end position="16"/>
    </location>
</feature>
<gene>
    <name evidence="2" type="ORF">IZT61_17915</name>
</gene>
<sequence length="148" mass="17064">MKRALYLLLIYISVFASCTITSSEKDQKAYIDKAFTVTESFYKSLSKKNYSNIHSLFGTSSKFTKEQVNLMVNQIIGVSEQRFGVIESRRLKSNTNLVTKKSGPVVNCDVIYETVRNNKNYLENFKLSLFENQIKITDYFVTPVENKK</sequence>
<dbReference type="AlphaFoldDB" id="A0A7U3Q5E1"/>
<dbReference type="PROSITE" id="PS51257">
    <property type="entry name" value="PROKAR_LIPOPROTEIN"/>
    <property type="match status" value="1"/>
</dbReference>
<protein>
    <recommendedName>
        <fullName evidence="4">DUF4019 domain-containing protein</fullName>
    </recommendedName>
</protein>
<keyword evidence="3" id="KW-1185">Reference proteome</keyword>
<name>A0A7U3Q5E1_9SPHI</name>
<reference evidence="2 3" key="1">
    <citation type="submission" date="2020-11" db="EMBL/GenBank/DDBJ databases">
        <title>Pedobacter endophytica, an endophytic bacteria isolated form Carex pumila.</title>
        <authorList>
            <person name="Peng Y."/>
            <person name="Jiang L."/>
            <person name="Lee J."/>
        </authorList>
    </citation>
    <scope>NUCLEOTIDE SEQUENCE [LARGE SCALE GENOMIC DNA]</scope>
    <source>
        <strain evidence="2 3">JBR3-12</strain>
    </source>
</reference>
<dbReference type="EMBL" id="CP064939">
    <property type="protein sequence ID" value="QPH38920.1"/>
    <property type="molecule type" value="Genomic_DNA"/>
</dbReference>
<dbReference type="Proteomes" id="UP000594759">
    <property type="component" value="Chromosome"/>
</dbReference>
<keyword evidence="1" id="KW-0732">Signal</keyword>
<proteinExistence type="predicted"/>
<dbReference type="KEGG" id="pex:IZT61_17915"/>
<feature type="chain" id="PRO_5032680863" description="DUF4019 domain-containing protein" evidence="1">
    <location>
        <begin position="17"/>
        <end position="148"/>
    </location>
</feature>
<evidence type="ECO:0000256" key="1">
    <source>
        <dbReference type="SAM" id="SignalP"/>
    </source>
</evidence>
<evidence type="ECO:0000313" key="2">
    <source>
        <dbReference type="EMBL" id="QPH38920.1"/>
    </source>
</evidence>